<dbReference type="Proteomes" id="UP000315017">
    <property type="component" value="Chromosome"/>
</dbReference>
<dbReference type="SUPFAM" id="SSF55785">
    <property type="entry name" value="PYP-like sensor domain (PAS domain)"/>
    <property type="match status" value="2"/>
</dbReference>
<organism evidence="10 11">
    <name type="scientific">Anatilimnocola aggregata</name>
    <dbReference type="NCBI Taxonomy" id="2528021"/>
    <lineage>
        <taxon>Bacteria</taxon>
        <taxon>Pseudomonadati</taxon>
        <taxon>Planctomycetota</taxon>
        <taxon>Planctomycetia</taxon>
        <taxon>Pirellulales</taxon>
        <taxon>Pirellulaceae</taxon>
        <taxon>Anatilimnocola</taxon>
    </lineage>
</organism>
<dbReference type="EMBL" id="CP036274">
    <property type="protein sequence ID" value="QDU31505.1"/>
    <property type="molecule type" value="Genomic_DNA"/>
</dbReference>
<dbReference type="SUPFAM" id="SSF47384">
    <property type="entry name" value="Homodimeric domain of signal transducing histidine kinase"/>
    <property type="match status" value="1"/>
</dbReference>
<dbReference type="OrthoDB" id="3272385at2"/>
<accession>A0A517YMQ7</accession>
<dbReference type="Pfam" id="PF02518">
    <property type="entry name" value="HATPase_c"/>
    <property type="match status" value="1"/>
</dbReference>
<dbReference type="SMART" id="SM00387">
    <property type="entry name" value="HATPase_c"/>
    <property type="match status" value="1"/>
</dbReference>
<dbReference type="Pfam" id="PF00072">
    <property type="entry name" value="Response_reg"/>
    <property type="match status" value="1"/>
</dbReference>
<dbReference type="NCBIfam" id="TIGR00229">
    <property type="entry name" value="sensory_box"/>
    <property type="match status" value="1"/>
</dbReference>
<evidence type="ECO:0000256" key="2">
    <source>
        <dbReference type="ARBA" id="ARBA00012438"/>
    </source>
</evidence>
<dbReference type="AlphaFoldDB" id="A0A517YMQ7"/>
<dbReference type="Gene3D" id="3.30.450.40">
    <property type="match status" value="1"/>
</dbReference>
<dbReference type="Pfam" id="PF00512">
    <property type="entry name" value="HisKA"/>
    <property type="match status" value="1"/>
</dbReference>
<dbReference type="InterPro" id="IPR005467">
    <property type="entry name" value="His_kinase_dom"/>
</dbReference>
<dbReference type="InterPro" id="IPR000014">
    <property type="entry name" value="PAS"/>
</dbReference>
<dbReference type="SUPFAM" id="SSF55874">
    <property type="entry name" value="ATPase domain of HSP90 chaperone/DNA topoisomerase II/histidine kinase"/>
    <property type="match status" value="1"/>
</dbReference>
<gene>
    <name evidence="10" type="primary">arcB</name>
    <name evidence="10" type="ORF">ETAA8_66640</name>
</gene>
<dbReference type="InterPro" id="IPR013656">
    <property type="entry name" value="PAS_4"/>
</dbReference>
<comment type="catalytic activity">
    <reaction evidence="1">
        <text>ATP + protein L-histidine = ADP + protein N-phospho-L-histidine.</text>
        <dbReference type="EC" id="2.7.13.3"/>
    </reaction>
</comment>
<dbReference type="Gene3D" id="3.30.450.20">
    <property type="entry name" value="PAS domain"/>
    <property type="match status" value="2"/>
</dbReference>
<dbReference type="InterPro" id="IPR003018">
    <property type="entry name" value="GAF"/>
</dbReference>
<evidence type="ECO:0000259" key="8">
    <source>
        <dbReference type="PROSITE" id="PS50110"/>
    </source>
</evidence>
<feature type="modified residue" description="4-aspartylphosphate" evidence="6">
    <location>
        <position position="776"/>
    </location>
</feature>
<proteinExistence type="predicted"/>
<dbReference type="SMART" id="SM00065">
    <property type="entry name" value="GAF"/>
    <property type="match status" value="1"/>
</dbReference>
<dbReference type="CDD" id="cd17580">
    <property type="entry name" value="REC_2_DhkD-like"/>
    <property type="match status" value="1"/>
</dbReference>
<dbReference type="FunFam" id="3.30.565.10:FF:000006">
    <property type="entry name" value="Sensor histidine kinase WalK"/>
    <property type="match status" value="1"/>
</dbReference>
<evidence type="ECO:0000256" key="1">
    <source>
        <dbReference type="ARBA" id="ARBA00000085"/>
    </source>
</evidence>
<dbReference type="SUPFAM" id="SSF55781">
    <property type="entry name" value="GAF domain-like"/>
    <property type="match status" value="1"/>
</dbReference>
<dbReference type="InterPro" id="IPR036097">
    <property type="entry name" value="HisK_dim/P_sf"/>
</dbReference>
<protein>
    <recommendedName>
        <fullName evidence="2">histidine kinase</fullName>
        <ecNumber evidence="2">2.7.13.3</ecNumber>
    </recommendedName>
</protein>
<dbReference type="Gene3D" id="1.10.287.130">
    <property type="match status" value="1"/>
</dbReference>
<dbReference type="InterPro" id="IPR035965">
    <property type="entry name" value="PAS-like_dom_sf"/>
</dbReference>
<dbReference type="KEGG" id="aagg:ETAA8_66640"/>
<dbReference type="InterPro" id="IPR029016">
    <property type="entry name" value="GAF-like_dom_sf"/>
</dbReference>
<dbReference type="Pfam" id="PF08448">
    <property type="entry name" value="PAS_4"/>
    <property type="match status" value="1"/>
</dbReference>
<feature type="domain" description="Histidine kinase" evidence="7">
    <location>
        <begin position="485"/>
        <end position="703"/>
    </location>
</feature>
<sequence length="844" mass="92708">MGQESAGMLAMPAAQSPASDAVWHPLLEALPSAAYVCDRDGRIVAWNQLAEQLWQQDPVDEATNFWTGPCQVLSATGFPMPSTECWAARAVFFGEACRGQLVTLSLRDGSCREVLAQANPLRGNSGPIAGSQNGSARAGAAELITGVLCTLTDLGAVPRTGEPWNDEPWLEHEQRFTRFMQHLPGLAWIKDTKGRYAFVNDAAAQAFQHSREEIIGRTDDELFPPATAAMFRENDRQALTATTRLETIETLQQSDGLHHSLVSKFVIPGVDGKPAWVAGMAIDITERLEASKTMALIKDELAAQLTDLGRLHDMSVNLSSTLEMRPTLLAMLQTAILFEGTDRGVVWLFDEETNCLRVGASLGFPEEFIRSFDLIAPGSGACGECLRTRERVIVEDMEDSPLFDEHRHLAREAGFRGVHSTPLLTRGGKFIGVLSIHFVAPHVPTPREMHLVDLCTRQAVDYIENAQLYAQLREADRRKDEFLAMLAHELRNPLAPLSNSLHTLRLCEELSPAAHHVREIMERQVQHMVRLVDDLLEVSRITRGKIVLRKEPVELLTALGSAVEASRPLIEAARHQLHIDLPGYPLCVEGDAVRLSQVITNLLNNAAKYTEEGGQIWLAARREGDSAIISVRDAGLGISAEMLPKIFDMFSQVDRTTRRAQGGLGIGLTLAKSLVQMHGGTIEATSAGVGQGSEFLVRLPLALRSLPVIHSPSVVSNELREALPRRRILVIDDTRAAVYTMGRLLETMGQHVRTASSGKEALLHVEREPFDVIISDIGMPEMDGYELAAKLRKHPKACHVVLVALTGYGQDSDKLQAREAGFDYHLVKPASFDALRDLLAALPV</sequence>
<evidence type="ECO:0000256" key="3">
    <source>
        <dbReference type="ARBA" id="ARBA00022553"/>
    </source>
</evidence>
<feature type="domain" description="Response regulatory" evidence="8">
    <location>
        <begin position="727"/>
        <end position="843"/>
    </location>
</feature>
<dbReference type="InterPro" id="IPR036890">
    <property type="entry name" value="HATPase_C_sf"/>
</dbReference>
<feature type="domain" description="PAS" evidence="9">
    <location>
        <begin position="172"/>
        <end position="242"/>
    </location>
</feature>
<evidence type="ECO:0000256" key="5">
    <source>
        <dbReference type="ARBA" id="ARBA00022777"/>
    </source>
</evidence>
<dbReference type="PROSITE" id="PS50110">
    <property type="entry name" value="RESPONSE_REGULATORY"/>
    <property type="match status" value="1"/>
</dbReference>
<dbReference type="CDD" id="cd00082">
    <property type="entry name" value="HisKA"/>
    <property type="match status" value="1"/>
</dbReference>
<evidence type="ECO:0000313" key="11">
    <source>
        <dbReference type="Proteomes" id="UP000315017"/>
    </source>
</evidence>
<dbReference type="PANTHER" id="PTHR43547">
    <property type="entry name" value="TWO-COMPONENT HISTIDINE KINASE"/>
    <property type="match status" value="1"/>
</dbReference>
<keyword evidence="4 10" id="KW-0808">Transferase</keyword>
<keyword evidence="11" id="KW-1185">Reference proteome</keyword>
<evidence type="ECO:0000256" key="6">
    <source>
        <dbReference type="PROSITE-ProRule" id="PRU00169"/>
    </source>
</evidence>
<dbReference type="SUPFAM" id="SSF52172">
    <property type="entry name" value="CheY-like"/>
    <property type="match status" value="1"/>
</dbReference>
<dbReference type="SMART" id="SM00091">
    <property type="entry name" value="PAS"/>
    <property type="match status" value="2"/>
</dbReference>
<evidence type="ECO:0000313" key="10">
    <source>
        <dbReference type="EMBL" id="QDU31505.1"/>
    </source>
</evidence>
<dbReference type="SMART" id="SM00448">
    <property type="entry name" value="REC"/>
    <property type="match status" value="1"/>
</dbReference>
<evidence type="ECO:0000256" key="4">
    <source>
        <dbReference type="ARBA" id="ARBA00022679"/>
    </source>
</evidence>
<keyword evidence="3 6" id="KW-0597">Phosphoprotein</keyword>
<evidence type="ECO:0000259" key="7">
    <source>
        <dbReference type="PROSITE" id="PS50109"/>
    </source>
</evidence>
<dbReference type="InterPro" id="IPR003594">
    <property type="entry name" value="HATPase_dom"/>
</dbReference>
<dbReference type="SMART" id="SM00388">
    <property type="entry name" value="HisKA"/>
    <property type="match status" value="1"/>
</dbReference>
<dbReference type="InterPro" id="IPR003661">
    <property type="entry name" value="HisK_dim/P_dom"/>
</dbReference>
<reference evidence="10 11" key="1">
    <citation type="submission" date="2019-02" db="EMBL/GenBank/DDBJ databases">
        <title>Deep-cultivation of Planctomycetes and their phenomic and genomic characterization uncovers novel biology.</title>
        <authorList>
            <person name="Wiegand S."/>
            <person name="Jogler M."/>
            <person name="Boedeker C."/>
            <person name="Pinto D."/>
            <person name="Vollmers J."/>
            <person name="Rivas-Marin E."/>
            <person name="Kohn T."/>
            <person name="Peeters S.H."/>
            <person name="Heuer A."/>
            <person name="Rast P."/>
            <person name="Oberbeckmann S."/>
            <person name="Bunk B."/>
            <person name="Jeske O."/>
            <person name="Meyerdierks A."/>
            <person name="Storesund J.E."/>
            <person name="Kallscheuer N."/>
            <person name="Luecker S."/>
            <person name="Lage O.M."/>
            <person name="Pohl T."/>
            <person name="Merkel B.J."/>
            <person name="Hornburger P."/>
            <person name="Mueller R.-W."/>
            <person name="Bruemmer F."/>
            <person name="Labrenz M."/>
            <person name="Spormann A.M."/>
            <person name="Op den Camp H."/>
            <person name="Overmann J."/>
            <person name="Amann R."/>
            <person name="Jetten M.S.M."/>
            <person name="Mascher T."/>
            <person name="Medema M.H."/>
            <person name="Devos D.P."/>
            <person name="Kaster A.-K."/>
            <person name="Ovreas L."/>
            <person name="Rohde M."/>
            <person name="Galperin M.Y."/>
            <person name="Jogler C."/>
        </authorList>
    </citation>
    <scope>NUCLEOTIDE SEQUENCE [LARGE SCALE GENOMIC DNA]</scope>
    <source>
        <strain evidence="10 11">ETA_A8</strain>
    </source>
</reference>
<dbReference type="PANTHER" id="PTHR43547:SF2">
    <property type="entry name" value="HYBRID SIGNAL TRANSDUCTION HISTIDINE KINASE C"/>
    <property type="match status" value="1"/>
</dbReference>
<dbReference type="Pfam" id="PF13188">
    <property type="entry name" value="PAS_8"/>
    <property type="match status" value="1"/>
</dbReference>
<dbReference type="Gene3D" id="3.40.50.2300">
    <property type="match status" value="1"/>
</dbReference>
<dbReference type="InterPro" id="IPR001789">
    <property type="entry name" value="Sig_transdc_resp-reg_receiver"/>
</dbReference>
<keyword evidence="5" id="KW-0418">Kinase</keyword>
<dbReference type="Gene3D" id="3.30.565.10">
    <property type="entry name" value="Histidine kinase-like ATPase, C-terminal domain"/>
    <property type="match status" value="1"/>
</dbReference>
<dbReference type="CDD" id="cd00130">
    <property type="entry name" value="PAS"/>
    <property type="match status" value="1"/>
</dbReference>
<dbReference type="GO" id="GO:0000155">
    <property type="term" value="F:phosphorelay sensor kinase activity"/>
    <property type="evidence" value="ECO:0007669"/>
    <property type="project" value="InterPro"/>
</dbReference>
<name>A0A517YMQ7_9BACT</name>
<dbReference type="PROSITE" id="PS50109">
    <property type="entry name" value="HIS_KIN"/>
    <property type="match status" value="1"/>
</dbReference>
<evidence type="ECO:0000259" key="9">
    <source>
        <dbReference type="PROSITE" id="PS50112"/>
    </source>
</evidence>
<dbReference type="PRINTS" id="PR00344">
    <property type="entry name" value="BCTRLSENSOR"/>
</dbReference>
<dbReference type="InterPro" id="IPR004358">
    <property type="entry name" value="Sig_transdc_His_kin-like_C"/>
</dbReference>
<dbReference type="Pfam" id="PF13185">
    <property type="entry name" value="GAF_2"/>
    <property type="match status" value="1"/>
</dbReference>
<dbReference type="InterPro" id="IPR011006">
    <property type="entry name" value="CheY-like_superfamily"/>
</dbReference>
<dbReference type="EC" id="2.7.13.3" evidence="2"/>
<dbReference type="PROSITE" id="PS50112">
    <property type="entry name" value="PAS"/>
    <property type="match status" value="1"/>
</dbReference>
<dbReference type="CDD" id="cd16922">
    <property type="entry name" value="HATPase_EvgS-ArcB-TorS-like"/>
    <property type="match status" value="1"/>
</dbReference>